<gene>
    <name evidence="1" type="ORF">V7x_08520</name>
</gene>
<accession>A0A5C6FSN8</accession>
<reference evidence="1 2" key="1">
    <citation type="submission" date="2019-02" db="EMBL/GenBank/DDBJ databases">
        <title>Deep-cultivation of Planctomycetes and their phenomic and genomic characterization uncovers novel biology.</title>
        <authorList>
            <person name="Wiegand S."/>
            <person name="Jogler M."/>
            <person name="Boedeker C."/>
            <person name="Pinto D."/>
            <person name="Vollmers J."/>
            <person name="Rivas-Marin E."/>
            <person name="Kohn T."/>
            <person name="Peeters S.H."/>
            <person name="Heuer A."/>
            <person name="Rast P."/>
            <person name="Oberbeckmann S."/>
            <person name="Bunk B."/>
            <person name="Jeske O."/>
            <person name="Meyerdierks A."/>
            <person name="Storesund J.E."/>
            <person name="Kallscheuer N."/>
            <person name="Luecker S."/>
            <person name="Lage O.M."/>
            <person name="Pohl T."/>
            <person name="Merkel B.J."/>
            <person name="Hornburger P."/>
            <person name="Mueller R.-W."/>
            <person name="Bruemmer F."/>
            <person name="Labrenz M."/>
            <person name="Spormann A.M."/>
            <person name="Op Den Camp H."/>
            <person name="Overmann J."/>
            <person name="Amann R."/>
            <person name="Jetten M.S.M."/>
            <person name="Mascher T."/>
            <person name="Medema M.H."/>
            <person name="Devos D.P."/>
            <person name="Kaster A.-K."/>
            <person name="Ovreas L."/>
            <person name="Rohde M."/>
            <person name="Galperin M.Y."/>
            <person name="Jogler C."/>
        </authorList>
    </citation>
    <scope>NUCLEOTIDE SEQUENCE [LARGE SCALE GENOMIC DNA]</scope>
    <source>
        <strain evidence="1 2">V7</strain>
    </source>
</reference>
<evidence type="ECO:0000313" key="2">
    <source>
        <dbReference type="Proteomes" id="UP000316476"/>
    </source>
</evidence>
<evidence type="ECO:0000313" key="1">
    <source>
        <dbReference type="EMBL" id="TWU65306.1"/>
    </source>
</evidence>
<protein>
    <submittedName>
        <fullName evidence="1">Uncharacterized protein</fullName>
    </submittedName>
</protein>
<name>A0A5C6FSN8_9PLAN</name>
<dbReference type="AlphaFoldDB" id="A0A5C6FSN8"/>
<sequence length="86" mass="8879">MNQATVQISGSGRWLFLWGSGAPSHIVSPDGRLGGSLDAPIKSVATARQDQPVMRPTANFLSSSAFVVSVFPFGAISAKSAICGSK</sequence>
<dbReference type="Proteomes" id="UP000316476">
    <property type="component" value="Unassembled WGS sequence"/>
</dbReference>
<organism evidence="1 2">
    <name type="scientific">Crateriforma conspicua</name>
    <dbReference type="NCBI Taxonomy" id="2527996"/>
    <lineage>
        <taxon>Bacteria</taxon>
        <taxon>Pseudomonadati</taxon>
        <taxon>Planctomycetota</taxon>
        <taxon>Planctomycetia</taxon>
        <taxon>Planctomycetales</taxon>
        <taxon>Planctomycetaceae</taxon>
        <taxon>Crateriforma</taxon>
    </lineage>
</organism>
<comment type="caution">
    <text evidence="1">The sequence shown here is derived from an EMBL/GenBank/DDBJ whole genome shotgun (WGS) entry which is preliminary data.</text>
</comment>
<proteinExistence type="predicted"/>
<dbReference type="EMBL" id="SJPZ01000001">
    <property type="protein sequence ID" value="TWU65306.1"/>
    <property type="molecule type" value="Genomic_DNA"/>
</dbReference>